<keyword evidence="4" id="KW-1185">Reference proteome</keyword>
<protein>
    <submittedName>
        <fullName evidence="3">Cysteine hydrolase</fullName>
    </submittedName>
</protein>
<proteinExistence type="predicted"/>
<dbReference type="InterPro" id="IPR036380">
    <property type="entry name" value="Isochorismatase-like_sf"/>
</dbReference>
<dbReference type="CDD" id="cd01014">
    <property type="entry name" value="nicotinamidase_related"/>
    <property type="match status" value="1"/>
</dbReference>
<sequence>MSGARTLLQMAGAPARTPDLARAALVVIDAQREYVDGLVPLAGIAPALDALGRVLQAARAAGAPVIHVAHRGKAGSGGPFDPEGQGFGFAAPALPAPGEAVVEKGLPNAFAGTTLIDLLRATGRGEIVFAGFMTHMCVSATARAALDLGFASFVVGDACATRALPDPLGGADIPAEQVHRTALAEIADRFAFVVRADALR</sequence>
<gene>
    <name evidence="3" type="ORF">D9R14_02570</name>
</gene>
<feature type="domain" description="Isochorismatase-like" evidence="2">
    <location>
        <begin position="23"/>
        <end position="196"/>
    </location>
</feature>
<dbReference type="GO" id="GO:0016787">
    <property type="term" value="F:hydrolase activity"/>
    <property type="evidence" value="ECO:0007669"/>
    <property type="project" value="UniProtKB-KW"/>
</dbReference>
<dbReference type="PANTHER" id="PTHR43540:SF15">
    <property type="entry name" value="BLR5631 PROTEIN"/>
    <property type="match status" value="1"/>
</dbReference>
<dbReference type="Gene3D" id="3.40.50.850">
    <property type="entry name" value="Isochorismatase-like"/>
    <property type="match status" value="1"/>
</dbReference>
<evidence type="ECO:0000313" key="3">
    <source>
        <dbReference type="EMBL" id="RLP81888.1"/>
    </source>
</evidence>
<dbReference type="PANTHER" id="PTHR43540">
    <property type="entry name" value="PEROXYUREIDOACRYLATE/UREIDOACRYLATE AMIDOHYDROLASE-RELATED"/>
    <property type="match status" value="1"/>
</dbReference>
<evidence type="ECO:0000313" key="4">
    <source>
        <dbReference type="Proteomes" id="UP000269692"/>
    </source>
</evidence>
<organism evidence="3 4">
    <name type="scientific">Xanthobacter tagetidis</name>
    <dbReference type="NCBI Taxonomy" id="60216"/>
    <lineage>
        <taxon>Bacteria</taxon>
        <taxon>Pseudomonadati</taxon>
        <taxon>Pseudomonadota</taxon>
        <taxon>Alphaproteobacteria</taxon>
        <taxon>Hyphomicrobiales</taxon>
        <taxon>Xanthobacteraceae</taxon>
        <taxon>Xanthobacter</taxon>
    </lineage>
</organism>
<comment type="caution">
    <text evidence="3">The sequence shown here is derived from an EMBL/GenBank/DDBJ whole genome shotgun (WGS) entry which is preliminary data.</text>
</comment>
<dbReference type="OrthoDB" id="9794942at2"/>
<dbReference type="InterPro" id="IPR000868">
    <property type="entry name" value="Isochorismatase-like_dom"/>
</dbReference>
<keyword evidence="1 3" id="KW-0378">Hydrolase</keyword>
<dbReference type="Proteomes" id="UP000269692">
    <property type="component" value="Unassembled WGS sequence"/>
</dbReference>
<dbReference type="InterPro" id="IPR050272">
    <property type="entry name" value="Isochorismatase-like_hydrls"/>
</dbReference>
<dbReference type="EMBL" id="RCTF01000001">
    <property type="protein sequence ID" value="RLP81888.1"/>
    <property type="molecule type" value="Genomic_DNA"/>
</dbReference>
<dbReference type="Pfam" id="PF00857">
    <property type="entry name" value="Isochorismatase"/>
    <property type="match status" value="1"/>
</dbReference>
<reference evidence="3 4" key="1">
    <citation type="submission" date="2018-10" db="EMBL/GenBank/DDBJ databases">
        <title>Xanthobacter tagetidis genome sequencing and assembly.</title>
        <authorList>
            <person name="Maclea K.S."/>
            <person name="Goen A.E."/>
            <person name="Fatima S.A."/>
        </authorList>
    </citation>
    <scope>NUCLEOTIDE SEQUENCE [LARGE SCALE GENOMIC DNA]</scope>
    <source>
        <strain evidence="3 4">ATCC 700314</strain>
    </source>
</reference>
<accession>A0A3L7AR49</accession>
<evidence type="ECO:0000259" key="2">
    <source>
        <dbReference type="Pfam" id="PF00857"/>
    </source>
</evidence>
<name>A0A3L7AR49_9HYPH</name>
<dbReference type="RefSeq" id="WP_121621702.1">
    <property type="nucleotide sequence ID" value="NZ_JACIIW010000004.1"/>
</dbReference>
<dbReference type="SUPFAM" id="SSF52499">
    <property type="entry name" value="Isochorismatase-like hydrolases"/>
    <property type="match status" value="1"/>
</dbReference>
<evidence type="ECO:0000256" key="1">
    <source>
        <dbReference type="ARBA" id="ARBA00022801"/>
    </source>
</evidence>
<dbReference type="AlphaFoldDB" id="A0A3L7AR49"/>